<dbReference type="Proteomes" id="UP000325122">
    <property type="component" value="Unassembled WGS sequence"/>
</dbReference>
<name>A0A5M6ZIC9_9PROT</name>
<evidence type="ECO:0000259" key="1">
    <source>
        <dbReference type="Pfam" id="PF07811"/>
    </source>
</evidence>
<organism evidence="2 3">
    <name type="scientific">Alkalicaulis satelles</name>
    <dbReference type="NCBI Taxonomy" id="2609175"/>
    <lineage>
        <taxon>Bacteria</taxon>
        <taxon>Pseudomonadati</taxon>
        <taxon>Pseudomonadota</taxon>
        <taxon>Alphaproteobacteria</taxon>
        <taxon>Maricaulales</taxon>
        <taxon>Maricaulaceae</taxon>
        <taxon>Alkalicaulis</taxon>
    </lineage>
</organism>
<comment type="caution">
    <text evidence="2">The sequence shown here is derived from an EMBL/GenBank/DDBJ whole genome shotgun (WGS) entry which is preliminary data.</text>
</comment>
<gene>
    <name evidence="2" type="ORF">F1654_06525</name>
</gene>
<sequence>MAGSRPYRPPAQSGWWSRLMAHLIKRWLAARDGGMAVEMALIAPVLVLAMLGAADLAQIGLQRSDMLGAARSGAQYFIGGGTDVERARLIVERSWTSMPAGGRVVVHRSCECGGVTASCVQLCTDGAPPDMYAQIELQAEVNGVFQAYQTVAHDKVRVR</sequence>
<accession>A0A5M6ZIC9</accession>
<dbReference type="EMBL" id="VWOJ01000002">
    <property type="protein sequence ID" value="KAA5803457.1"/>
    <property type="molecule type" value="Genomic_DNA"/>
</dbReference>
<feature type="domain" description="TadE-like" evidence="1">
    <location>
        <begin position="33"/>
        <end position="74"/>
    </location>
</feature>
<evidence type="ECO:0000313" key="3">
    <source>
        <dbReference type="Proteomes" id="UP000325122"/>
    </source>
</evidence>
<dbReference type="AlphaFoldDB" id="A0A5M6ZIC9"/>
<dbReference type="InterPro" id="IPR012495">
    <property type="entry name" value="TadE-like_dom"/>
</dbReference>
<protein>
    <recommendedName>
        <fullName evidence="1">TadE-like domain-containing protein</fullName>
    </recommendedName>
</protein>
<proteinExistence type="predicted"/>
<keyword evidence="3" id="KW-1185">Reference proteome</keyword>
<reference evidence="2 3" key="1">
    <citation type="submission" date="2019-09" db="EMBL/GenBank/DDBJ databases">
        <authorList>
            <person name="Kevbrin V."/>
            <person name="Grouzdev D.S."/>
        </authorList>
    </citation>
    <scope>NUCLEOTIDE SEQUENCE [LARGE SCALE GENOMIC DNA]</scope>
    <source>
        <strain evidence="2 3">G-192</strain>
    </source>
</reference>
<evidence type="ECO:0000313" key="2">
    <source>
        <dbReference type="EMBL" id="KAA5803457.1"/>
    </source>
</evidence>
<dbReference type="Pfam" id="PF07811">
    <property type="entry name" value="TadE"/>
    <property type="match status" value="1"/>
</dbReference>